<dbReference type="Proteomes" id="UP000199698">
    <property type="component" value="Unassembled WGS sequence"/>
</dbReference>
<evidence type="ECO:0000259" key="6">
    <source>
        <dbReference type="Pfam" id="PF04829"/>
    </source>
</evidence>
<feature type="compositionally biased region" description="Low complexity" evidence="5">
    <location>
        <begin position="38"/>
        <end position="55"/>
    </location>
</feature>
<evidence type="ECO:0000313" key="7">
    <source>
        <dbReference type="EMBL" id="SCB99418.1"/>
    </source>
</evidence>
<feature type="region of interest" description="Disordered" evidence="5">
    <location>
        <begin position="37"/>
        <end position="82"/>
    </location>
</feature>
<dbReference type="GO" id="GO:0090729">
    <property type="term" value="F:toxin activity"/>
    <property type="evidence" value="ECO:0007669"/>
    <property type="project" value="UniProtKB-KW"/>
</dbReference>
<accession>A0A1C4AY38</accession>
<keyword evidence="4" id="KW-0843">Virulence</keyword>
<comment type="subcellular location">
    <subcellularLocation>
        <location evidence="1">Target cell</location>
        <location evidence="1">Target cell cytoplasm</location>
    </subcellularLocation>
</comment>
<feature type="region of interest" description="Disordered" evidence="5">
    <location>
        <begin position="145"/>
        <end position="164"/>
    </location>
</feature>
<evidence type="ECO:0000313" key="8">
    <source>
        <dbReference type="Proteomes" id="UP000199698"/>
    </source>
</evidence>
<keyword evidence="8" id="KW-1185">Reference proteome</keyword>
<sequence>MLSVAVIASEAKDTSQNRIDTGTISFSDIENKADYQISSSSASVSSSGMPSMPTSRNKNESEHSTTHSAVSEGTIIIRNKDNQKQDINELSHDTEQANNELKHIFNKQKEQDIIDQTQLVSEIGGETLTMLNHIDRIRAESKAKEAVEKEKEKNKNKGLTEEEQQKIYEDAYKEAMNQGMSAMGSDTRQGIDMAVSIINGLISGDMAGAAAGALAPKIATIIKQQTEGNILANTVSHAILGAVVAELQGNSALVGGLGAAASERGAEVIMGILYPDKDIKDLSQEERQQISALSQLATGLAIAAMGGDIQDVNTGVAAGKNAVENNRLLTPTEKKRIDELVKGNEREDLLYRAAACALIHCSAGLADDDPDKAAYLALEELGNSPELESYREQLKGQTAEIEVELPTYITGGSKESYKKIEELFDYTTGNKISDTIAYYDSEWSISTLAGGTLQVGMAVLDGMAAVALSPGCTTLVGCLPSAYLTWSMVDNGATGLMVIYNGKTYHTQTAEGLSKILGVSASDAELLFSLSTGGVTAKGLSNLAWKARSTGQKLSAKEVEQISEDINRVAGKGTTLPNGYTSQGANVVGPKGGVYTHTGKFDAAGNPIYTNNGAYYTFENGAKTKVPSPNTGKTTNGRPHSSTSEKDVGASLPPDYRGQVSYKDGVEVPHGTKGSVRPDFCNGTTCSIEVKNYDIGKYADNLINNISKQAIERQKHLPNGMQQQVRIDVRGQHLTPALEFKIRRGIVRKSNGIISSKQIEFLKDKR</sequence>
<evidence type="ECO:0000256" key="5">
    <source>
        <dbReference type="SAM" id="MobiDB-lite"/>
    </source>
</evidence>
<keyword evidence="3" id="KW-1266">Target cell cytoplasm</keyword>
<reference evidence="8" key="1">
    <citation type="submission" date="2016-08" db="EMBL/GenBank/DDBJ databases">
        <authorList>
            <person name="Varghese N."/>
            <person name="Submissions Spin"/>
        </authorList>
    </citation>
    <scope>NUCLEOTIDE SEQUENCE [LARGE SCALE GENOMIC DNA]</scope>
    <source>
        <strain evidence="8">R-53144</strain>
    </source>
</reference>
<dbReference type="InterPro" id="IPR006914">
    <property type="entry name" value="VENN_dom"/>
</dbReference>
<dbReference type="STRING" id="1798183.GA0061080_10157"/>
<proteinExistence type="predicted"/>
<evidence type="ECO:0000256" key="3">
    <source>
        <dbReference type="ARBA" id="ARBA00022913"/>
    </source>
</evidence>
<evidence type="ECO:0000256" key="4">
    <source>
        <dbReference type="ARBA" id="ARBA00023026"/>
    </source>
</evidence>
<evidence type="ECO:0000256" key="2">
    <source>
        <dbReference type="ARBA" id="ARBA00022656"/>
    </source>
</evidence>
<evidence type="ECO:0000256" key="1">
    <source>
        <dbReference type="ARBA" id="ARBA00004219"/>
    </source>
</evidence>
<dbReference type="Pfam" id="PF04829">
    <property type="entry name" value="PT-VENN"/>
    <property type="match status" value="1"/>
</dbReference>
<feature type="compositionally biased region" description="Polar residues" evidence="5">
    <location>
        <begin position="627"/>
        <end position="642"/>
    </location>
</feature>
<feature type="region of interest" description="Disordered" evidence="5">
    <location>
        <begin position="622"/>
        <end position="655"/>
    </location>
</feature>
<keyword evidence="2" id="KW-0800">Toxin</keyword>
<protein>
    <submittedName>
        <fullName evidence="7">Pre-toxin domain with VENN motif-containing protein</fullName>
    </submittedName>
</protein>
<dbReference type="EMBL" id="FMBA01000015">
    <property type="protein sequence ID" value="SCB99418.1"/>
    <property type="molecule type" value="Genomic_DNA"/>
</dbReference>
<name>A0A1C4AY38_9GAMM</name>
<organism evidence="7 8">
    <name type="scientific">Gilliamella intestini</name>
    <dbReference type="NCBI Taxonomy" id="1798183"/>
    <lineage>
        <taxon>Bacteria</taxon>
        <taxon>Pseudomonadati</taxon>
        <taxon>Pseudomonadota</taxon>
        <taxon>Gammaproteobacteria</taxon>
        <taxon>Orbales</taxon>
        <taxon>Orbaceae</taxon>
        <taxon>Gilliamella</taxon>
    </lineage>
</organism>
<gene>
    <name evidence="7" type="ORF">GA0061080_10157</name>
</gene>
<dbReference type="AlphaFoldDB" id="A0A1C4AY38"/>
<feature type="domain" description="VENN motif-containing" evidence="6">
    <location>
        <begin position="281"/>
        <end position="328"/>
    </location>
</feature>